<reference evidence="2 3" key="1">
    <citation type="submission" date="2023-07" db="EMBL/GenBank/DDBJ databases">
        <title>Sequencing the genomes of 1000 actinobacteria strains.</title>
        <authorList>
            <person name="Klenk H.-P."/>
        </authorList>
    </citation>
    <scope>NUCLEOTIDE SEQUENCE [LARGE SCALE GENOMIC DNA]</scope>
    <source>
        <strain evidence="2 3">DSM 44388</strain>
    </source>
</reference>
<keyword evidence="1" id="KW-0812">Transmembrane</keyword>
<sequence length="81" mass="8756">MTQQPSWTRFSLHLVEFVVLAAALAALEFCRRGPLDGRPFLWTGLALVVVGVALLSGLSHAALGMAKARSADPDTYEDVSW</sequence>
<organism evidence="2 3">
    <name type="scientific">Kineosporia succinea</name>
    <dbReference type="NCBI Taxonomy" id="84632"/>
    <lineage>
        <taxon>Bacteria</taxon>
        <taxon>Bacillati</taxon>
        <taxon>Actinomycetota</taxon>
        <taxon>Actinomycetes</taxon>
        <taxon>Kineosporiales</taxon>
        <taxon>Kineosporiaceae</taxon>
        <taxon>Kineosporia</taxon>
    </lineage>
</organism>
<name>A0ABT9P4Y3_9ACTN</name>
<gene>
    <name evidence="2" type="ORF">J2S57_003502</name>
</gene>
<comment type="caution">
    <text evidence="2">The sequence shown here is derived from an EMBL/GenBank/DDBJ whole genome shotgun (WGS) entry which is preliminary data.</text>
</comment>
<evidence type="ECO:0000313" key="2">
    <source>
        <dbReference type="EMBL" id="MDP9827753.1"/>
    </source>
</evidence>
<protein>
    <submittedName>
        <fullName evidence="2">Uncharacterized protein</fullName>
    </submittedName>
</protein>
<keyword evidence="1" id="KW-1133">Transmembrane helix</keyword>
<evidence type="ECO:0000313" key="3">
    <source>
        <dbReference type="Proteomes" id="UP001235712"/>
    </source>
</evidence>
<keyword evidence="1" id="KW-0472">Membrane</keyword>
<evidence type="ECO:0000256" key="1">
    <source>
        <dbReference type="SAM" id="Phobius"/>
    </source>
</evidence>
<keyword evidence="3" id="KW-1185">Reference proteome</keyword>
<accession>A0ABT9P4Y3</accession>
<feature type="transmembrane region" description="Helical" evidence="1">
    <location>
        <begin position="12"/>
        <end position="29"/>
    </location>
</feature>
<feature type="transmembrane region" description="Helical" evidence="1">
    <location>
        <begin position="41"/>
        <end position="63"/>
    </location>
</feature>
<proteinExistence type="predicted"/>
<dbReference type="EMBL" id="JAUSQZ010000001">
    <property type="protein sequence ID" value="MDP9827753.1"/>
    <property type="molecule type" value="Genomic_DNA"/>
</dbReference>
<dbReference type="Proteomes" id="UP001235712">
    <property type="component" value="Unassembled WGS sequence"/>
</dbReference>
<dbReference type="RefSeq" id="WP_307244208.1">
    <property type="nucleotide sequence ID" value="NZ_JAUSQZ010000001.1"/>
</dbReference>